<proteinExistence type="predicted"/>
<keyword evidence="1" id="KW-1133">Transmembrane helix</keyword>
<gene>
    <name evidence="2" type="ORF">DL239_10500</name>
</gene>
<name>A0ABX0W6Y3_9RHOB</name>
<keyword evidence="1" id="KW-0812">Transmembrane</keyword>
<sequence length="115" mass="12844">MSEEHQQFLSRVSRLENKHEAMHNGYSARIRSDGLIVVGPKRKIESRISPRSVVLFLAAFILFKGFLIASIGLDGYQGRLSKLQAGSVFEQGGAWIMFVDPLSLWTATQIGPILR</sequence>
<evidence type="ECO:0000313" key="2">
    <source>
        <dbReference type="EMBL" id="NIZ61405.1"/>
    </source>
</evidence>
<keyword evidence="3" id="KW-1185">Reference proteome</keyword>
<dbReference type="RefSeq" id="WP_167684016.1">
    <property type="nucleotide sequence ID" value="NZ_QHLQ01000009.1"/>
</dbReference>
<keyword evidence="1" id="KW-0472">Membrane</keyword>
<reference evidence="2 3" key="1">
    <citation type="submission" date="2018-05" db="EMBL/GenBank/DDBJ databases">
        <authorList>
            <person name="Zhang Y.-J."/>
        </authorList>
    </citation>
    <scope>NUCLEOTIDE SEQUENCE [LARGE SCALE GENOMIC DNA]</scope>
    <source>
        <strain evidence="2 3">CY04</strain>
    </source>
</reference>
<accession>A0ABX0W6Y3</accession>
<evidence type="ECO:0000256" key="1">
    <source>
        <dbReference type="SAM" id="Phobius"/>
    </source>
</evidence>
<evidence type="ECO:0000313" key="3">
    <source>
        <dbReference type="Proteomes" id="UP001429564"/>
    </source>
</evidence>
<organism evidence="2 3">
    <name type="scientific">Parasedimentitalea denitrificans</name>
    <dbReference type="NCBI Taxonomy" id="2211118"/>
    <lineage>
        <taxon>Bacteria</taxon>
        <taxon>Pseudomonadati</taxon>
        <taxon>Pseudomonadota</taxon>
        <taxon>Alphaproteobacteria</taxon>
        <taxon>Rhodobacterales</taxon>
        <taxon>Paracoccaceae</taxon>
        <taxon>Parasedimentitalea</taxon>
    </lineage>
</organism>
<dbReference type="EMBL" id="QHLQ01000009">
    <property type="protein sequence ID" value="NIZ61405.1"/>
    <property type="molecule type" value="Genomic_DNA"/>
</dbReference>
<dbReference type="Proteomes" id="UP001429564">
    <property type="component" value="Unassembled WGS sequence"/>
</dbReference>
<protein>
    <submittedName>
        <fullName evidence="2">Uncharacterized protein</fullName>
    </submittedName>
</protein>
<comment type="caution">
    <text evidence="2">The sequence shown here is derived from an EMBL/GenBank/DDBJ whole genome shotgun (WGS) entry which is preliminary data.</text>
</comment>
<feature type="transmembrane region" description="Helical" evidence="1">
    <location>
        <begin position="52"/>
        <end position="73"/>
    </location>
</feature>